<feature type="transmembrane region" description="Helical" evidence="1">
    <location>
        <begin position="30"/>
        <end position="51"/>
    </location>
</feature>
<protein>
    <submittedName>
        <fullName evidence="2">Uncharacterized protein</fullName>
    </submittedName>
</protein>
<evidence type="ECO:0000256" key="1">
    <source>
        <dbReference type="SAM" id="Phobius"/>
    </source>
</evidence>
<accession>A0A0L8HJC0</accession>
<organism evidence="2">
    <name type="scientific">Octopus bimaculoides</name>
    <name type="common">California two-spotted octopus</name>
    <dbReference type="NCBI Taxonomy" id="37653"/>
    <lineage>
        <taxon>Eukaryota</taxon>
        <taxon>Metazoa</taxon>
        <taxon>Spiralia</taxon>
        <taxon>Lophotrochozoa</taxon>
        <taxon>Mollusca</taxon>
        <taxon>Cephalopoda</taxon>
        <taxon>Coleoidea</taxon>
        <taxon>Octopodiformes</taxon>
        <taxon>Octopoda</taxon>
        <taxon>Incirrata</taxon>
        <taxon>Octopodidae</taxon>
        <taxon>Octopus</taxon>
    </lineage>
</organism>
<dbReference type="AlphaFoldDB" id="A0A0L8HJC0"/>
<gene>
    <name evidence="2" type="ORF">OCBIM_22013296mg</name>
</gene>
<reference evidence="2" key="1">
    <citation type="submission" date="2015-07" db="EMBL/GenBank/DDBJ databases">
        <title>MeaNS - Measles Nucleotide Surveillance Program.</title>
        <authorList>
            <person name="Tran T."/>
            <person name="Druce J."/>
        </authorList>
    </citation>
    <scope>NUCLEOTIDE SEQUENCE</scope>
    <source>
        <strain evidence="2">UCB-OBI-ISO-001</strain>
        <tissue evidence="2">Gonad</tissue>
    </source>
</reference>
<dbReference type="EMBL" id="KQ418007">
    <property type="protein sequence ID" value="KOF89322.1"/>
    <property type="molecule type" value="Genomic_DNA"/>
</dbReference>
<keyword evidence="1" id="KW-0812">Transmembrane</keyword>
<feature type="transmembrane region" description="Helical" evidence="1">
    <location>
        <begin position="71"/>
        <end position="89"/>
    </location>
</feature>
<proteinExistence type="predicted"/>
<keyword evidence="1" id="KW-0472">Membrane</keyword>
<evidence type="ECO:0000313" key="2">
    <source>
        <dbReference type="EMBL" id="KOF89322.1"/>
    </source>
</evidence>
<sequence>MLCMVKLSACAGEPSTLPSVRCPSLVSSHLFRVLLALLLVLLVGLSVHSFISNLPALSHSLSHIITHKHTYTTAVSLYLFLSPSLSFTYRHTRNLHIYTHGHCDKRLVPFSYQTDP</sequence>
<name>A0A0L8HJC0_OCTBM</name>
<keyword evidence="1" id="KW-1133">Transmembrane helix</keyword>